<comment type="function">
    <text evidence="7">Catalyzes the phosphorylation of N-acetylmannosamine (ManNAc) to ManNAc-6-P.</text>
</comment>
<evidence type="ECO:0000313" key="13">
    <source>
        <dbReference type="Proteomes" id="UP000322080"/>
    </source>
</evidence>
<dbReference type="EMBL" id="VSIY01000009">
    <property type="protein sequence ID" value="TYB81108.1"/>
    <property type="molecule type" value="Genomic_DNA"/>
</dbReference>
<dbReference type="Gene3D" id="3.20.20.70">
    <property type="entry name" value="Aldolase class I"/>
    <property type="match status" value="1"/>
</dbReference>
<dbReference type="EC" id="5.1.3.9" evidence="11"/>
<evidence type="ECO:0000256" key="7">
    <source>
        <dbReference type="ARBA" id="ARBA00053450"/>
    </source>
</evidence>
<comment type="catalytic activity">
    <reaction evidence="6">
        <text>an N-acyl-D-mannosamine + ATP = an N-acyl-D-mannosamine 6-phosphate + ADP + H(+)</text>
        <dbReference type="Rhea" id="RHEA:23832"/>
        <dbReference type="ChEBI" id="CHEBI:15378"/>
        <dbReference type="ChEBI" id="CHEBI:16062"/>
        <dbReference type="ChEBI" id="CHEBI:30616"/>
        <dbReference type="ChEBI" id="CHEBI:57666"/>
        <dbReference type="ChEBI" id="CHEBI:456216"/>
        <dbReference type="EC" id="2.7.1.60"/>
    </reaction>
</comment>
<dbReference type="InterPro" id="IPR011060">
    <property type="entry name" value="RibuloseP-bd_barrel"/>
</dbReference>
<dbReference type="PANTHER" id="PTHR36204">
    <property type="entry name" value="N-ACETYLMANNOSAMINE-6-PHOSPHATE 2-EPIMERASE-RELATED"/>
    <property type="match status" value="1"/>
</dbReference>
<evidence type="ECO:0000256" key="9">
    <source>
        <dbReference type="ARBA" id="ARBA00061354"/>
    </source>
</evidence>
<keyword evidence="5 11" id="KW-0119">Carbohydrate metabolism</keyword>
<dbReference type="SUPFAM" id="SSF51366">
    <property type="entry name" value="Ribulose-phoshate binding barrel"/>
    <property type="match status" value="1"/>
</dbReference>
<dbReference type="GO" id="GO:0047465">
    <property type="term" value="F:N-acylglucosamine-6-phosphate 2-epimerase activity"/>
    <property type="evidence" value="ECO:0007669"/>
    <property type="project" value="UniProtKB-EC"/>
</dbReference>
<dbReference type="FunFam" id="3.20.20.70:FF:000035">
    <property type="entry name" value="Putative N-acetylmannosamine-6-phosphate 2-epimerase"/>
    <property type="match status" value="1"/>
</dbReference>
<dbReference type="HAMAP" id="MF_01235">
    <property type="entry name" value="ManNAc6P_epimer"/>
    <property type="match status" value="1"/>
</dbReference>
<dbReference type="GO" id="GO:0005829">
    <property type="term" value="C:cytosol"/>
    <property type="evidence" value="ECO:0007669"/>
    <property type="project" value="TreeGrafter"/>
</dbReference>
<dbReference type="GO" id="GO:0009384">
    <property type="term" value="F:N-acylmannosamine kinase activity"/>
    <property type="evidence" value="ECO:0007669"/>
    <property type="project" value="UniProtKB-EC"/>
</dbReference>
<organism evidence="12 13">
    <name type="scientific">Maritimibacter fusiformis</name>
    <dbReference type="NCBI Taxonomy" id="2603819"/>
    <lineage>
        <taxon>Bacteria</taxon>
        <taxon>Pseudomonadati</taxon>
        <taxon>Pseudomonadota</taxon>
        <taxon>Alphaproteobacteria</taxon>
        <taxon>Rhodobacterales</taxon>
        <taxon>Roseobacteraceae</taxon>
        <taxon>Maritimibacter</taxon>
    </lineage>
</organism>
<protein>
    <recommendedName>
        <fullName evidence="11">Putative N-acetylmannosamine-6-phosphate 2-epimerase</fullName>
        <ecNumber evidence="11">5.1.3.9</ecNumber>
    </recommendedName>
    <alternativeName>
        <fullName evidence="11">ManNAc-6-P epimerase</fullName>
    </alternativeName>
</protein>
<evidence type="ECO:0000256" key="10">
    <source>
        <dbReference type="ARBA" id="ARBA00061385"/>
    </source>
</evidence>
<comment type="function">
    <text evidence="2 11">Converts N-acetylmannosamine-6-phosphate (ManNAc-6-P) to N-acetylglucosamine-6-phosphate (GlcNAc-6-P).</text>
</comment>
<comment type="similarity">
    <text evidence="10">In the C-terminal section; belongs to the ROK (NagC/XylR) family. NanK subfamily.</text>
</comment>
<gene>
    <name evidence="11" type="primary">nanE</name>
    <name evidence="12" type="ORF">FVF75_11765</name>
</gene>
<dbReference type="AlphaFoldDB" id="A0A5D0RKC7"/>
<dbReference type="Proteomes" id="UP000322080">
    <property type="component" value="Unassembled WGS sequence"/>
</dbReference>
<keyword evidence="4 11" id="KW-0413">Isomerase</keyword>
<dbReference type="InterPro" id="IPR013785">
    <property type="entry name" value="Aldolase_TIM"/>
</dbReference>
<dbReference type="PANTHER" id="PTHR36204:SF1">
    <property type="entry name" value="N-ACETYLMANNOSAMINE-6-PHOSPHATE 2-EPIMERASE-RELATED"/>
    <property type="match status" value="1"/>
</dbReference>
<dbReference type="RefSeq" id="WP_148378172.1">
    <property type="nucleotide sequence ID" value="NZ_VSIY01000009.1"/>
</dbReference>
<evidence type="ECO:0000256" key="1">
    <source>
        <dbReference type="ARBA" id="ARBA00000056"/>
    </source>
</evidence>
<comment type="similarity">
    <text evidence="9">In the N-terminal section; belongs to the NanE family.</text>
</comment>
<evidence type="ECO:0000256" key="2">
    <source>
        <dbReference type="ARBA" id="ARBA00002147"/>
    </source>
</evidence>
<evidence type="ECO:0000256" key="8">
    <source>
        <dbReference type="ARBA" id="ARBA00060606"/>
    </source>
</evidence>
<dbReference type="NCBIfam" id="NF002231">
    <property type="entry name" value="PRK01130.1"/>
    <property type="match status" value="1"/>
</dbReference>
<reference evidence="12 13" key="1">
    <citation type="submission" date="2019-08" db="EMBL/GenBank/DDBJ databases">
        <title>Identification of a novel species of the genus Boseongicola.</title>
        <authorList>
            <person name="Zhang X.-Q."/>
        </authorList>
    </citation>
    <scope>NUCLEOTIDE SEQUENCE [LARGE SCALE GENOMIC DNA]</scope>
    <source>
        <strain evidence="12 13">HY14</strain>
    </source>
</reference>
<evidence type="ECO:0000256" key="4">
    <source>
        <dbReference type="ARBA" id="ARBA00023235"/>
    </source>
</evidence>
<comment type="pathway">
    <text evidence="3 11">Amino-sugar metabolism; N-acetylneuraminate degradation; D-fructose 6-phosphate from N-acetylneuraminate: step 3/5.</text>
</comment>
<evidence type="ECO:0000256" key="6">
    <source>
        <dbReference type="ARBA" id="ARBA00050815"/>
    </source>
</evidence>
<dbReference type="InterPro" id="IPR007260">
    <property type="entry name" value="NanE"/>
</dbReference>
<evidence type="ECO:0000313" key="12">
    <source>
        <dbReference type="EMBL" id="TYB81108.1"/>
    </source>
</evidence>
<comment type="caution">
    <text evidence="12">The sequence shown here is derived from an EMBL/GenBank/DDBJ whole genome shotgun (WGS) entry which is preliminary data.</text>
</comment>
<accession>A0A5D0RKC7</accession>
<dbReference type="Pfam" id="PF04131">
    <property type="entry name" value="NanE"/>
    <property type="match status" value="1"/>
</dbReference>
<evidence type="ECO:0000256" key="11">
    <source>
        <dbReference type="HAMAP-Rule" id="MF_01235"/>
    </source>
</evidence>
<sequence>MNLLERLRGGLVASCQPVDDGPMDRPEIVAAMAQAAVAGGAAGLRIEGVENLRATRPHVDVPIIAIVKRDLPDSPVRITTTIADARALIEAGADIVAYDATPRPRTDARDDILAAIIAGGALAMADCATRADAEAALAGGAAIVGTTLSGYTAETEGKGDGPDLDLIRAFRDLGGFVMAEGRIDTPELAAQAMRAGADAVTVGSALTRLEIVTGRFAHAVRDAK</sequence>
<name>A0A5D0RKC7_9RHOB</name>
<dbReference type="UniPathway" id="UPA00629">
    <property type="reaction ID" value="UER00682"/>
</dbReference>
<comment type="similarity">
    <text evidence="11">Belongs to the NanE family.</text>
</comment>
<proteinExistence type="inferred from homology"/>
<evidence type="ECO:0000256" key="3">
    <source>
        <dbReference type="ARBA" id="ARBA00005081"/>
    </source>
</evidence>
<dbReference type="GO" id="GO:0006053">
    <property type="term" value="P:N-acetylmannosamine catabolic process"/>
    <property type="evidence" value="ECO:0007669"/>
    <property type="project" value="TreeGrafter"/>
</dbReference>
<comment type="catalytic activity">
    <reaction evidence="1 11">
        <text>an N-acyl-D-glucosamine 6-phosphate = an N-acyl-D-mannosamine 6-phosphate</text>
        <dbReference type="Rhea" id="RHEA:23932"/>
        <dbReference type="ChEBI" id="CHEBI:57599"/>
        <dbReference type="ChEBI" id="CHEBI:57666"/>
        <dbReference type="EC" id="5.1.3.9"/>
    </reaction>
</comment>
<comment type="pathway">
    <text evidence="8">Amino-sugar metabolism; N-acetylneuraminate degradation; D-fructose 6-phosphate from N-acetylneuraminate: step 2/5.</text>
</comment>
<dbReference type="GO" id="GO:0019262">
    <property type="term" value="P:N-acetylneuraminate catabolic process"/>
    <property type="evidence" value="ECO:0007669"/>
    <property type="project" value="UniProtKB-UniRule"/>
</dbReference>
<evidence type="ECO:0000256" key="5">
    <source>
        <dbReference type="ARBA" id="ARBA00023277"/>
    </source>
</evidence>
<keyword evidence="13" id="KW-1185">Reference proteome</keyword>